<name>A0A8S5RTP4_9CAUD</name>
<sequence length="54" mass="6063">MATEIKFCKNCADNKITHEFQDEKYGKFIRVFNIGEKSGTSTCTICNGGKKAKK</sequence>
<proteinExistence type="predicted"/>
<reference evidence="1" key="1">
    <citation type="journal article" date="2021" name="Proc. Natl. Acad. Sci. U.S.A.">
        <title>A Catalog of Tens of Thousands of Viruses from Human Metagenomes Reveals Hidden Associations with Chronic Diseases.</title>
        <authorList>
            <person name="Tisza M.J."/>
            <person name="Buck C.B."/>
        </authorList>
    </citation>
    <scope>NUCLEOTIDE SEQUENCE</scope>
    <source>
        <strain evidence="1">Ctw1L9</strain>
    </source>
</reference>
<evidence type="ECO:0000313" key="1">
    <source>
        <dbReference type="EMBL" id="DAE92714.1"/>
    </source>
</evidence>
<protein>
    <submittedName>
        <fullName evidence="1">Uncharacterized protein</fullName>
    </submittedName>
</protein>
<dbReference type="EMBL" id="BK059154">
    <property type="protein sequence ID" value="DAE92714.1"/>
    <property type="molecule type" value="Genomic_DNA"/>
</dbReference>
<organism evidence="1">
    <name type="scientific">Siphoviridae sp. gcode 4</name>
    <dbReference type="NCBI Taxonomy" id="2838368"/>
    <lineage>
        <taxon>Viruses</taxon>
        <taxon>Duplodnaviria</taxon>
        <taxon>Heunggongvirae</taxon>
        <taxon>Uroviricota</taxon>
        <taxon>Caudoviricetes</taxon>
    </lineage>
</organism>
<accession>A0A8S5RTP4</accession>